<dbReference type="GeneID" id="105843582"/>
<dbReference type="RefSeq" id="XP_065646917.1">
    <property type="nucleotide sequence ID" value="XM_065790845.1"/>
</dbReference>
<sequence>MYGAFVYLYIGCSCMVSSLPIKSLKRHLNKDPLVINQRRDVMTDVISKFASSGHKQYGKLIGAEPTIDYFNNGASWASYISSPIHSKHYPTVHDKNRVTQLGYDDQYGVNSESTSDNFVHTENYNDEFKTGDNSLSKFISTPVFDDHVTFKTHLGKHNTYPLHSPQSDEVEFHNSRNLFENLKSIMTPLKYPSDIELRPIHINVGVKPIHIVAEDKGNLRSKNRYHVIREHLPKNSELKYRNHPAKKSNNKDFQESEDDHDNDSDGYFKPPTFDFNEDREPFHEDFDDISNEQLHKVLEPNQKPTEFSMKNHNHKFRNPFENPPPPIYEEEKTDWRFEGGRHINRNNGLFEYNKPDFFKHNSKEKVHIDRNQIQNRLNVANQMLSVLPANAIEKLVLFNKKTKDLPVPEIVLSTSLNTE</sequence>
<organism evidence="2 3">
    <name type="scientific">Hydra vulgaris</name>
    <name type="common">Hydra</name>
    <name type="synonym">Hydra attenuata</name>
    <dbReference type="NCBI Taxonomy" id="6087"/>
    <lineage>
        <taxon>Eukaryota</taxon>
        <taxon>Metazoa</taxon>
        <taxon>Cnidaria</taxon>
        <taxon>Hydrozoa</taxon>
        <taxon>Hydroidolina</taxon>
        <taxon>Anthoathecata</taxon>
        <taxon>Aplanulata</taxon>
        <taxon>Hydridae</taxon>
        <taxon>Hydra</taxon>
    </lineage>
</organism>
<evidence type="ECO:0000313" key="2">
    <source>
        <dbReference type="Proteomes" id="UP001652625"/>
    </source>
</evidence>
<feature type="region of interest" description="Disordered" evidence="1">
    <location>
        <begin position="230"/>
        <end position="270"/>
    </location>
</feature>
<accession>A0ABM4BD87</accession>
<reference evidence="2" key="1">
    <citation type="submission" date="2025-05" db="UniProtKB">
        <authorList>
            <consortium name="RefSeq"/>
        </authorList>
    </citation>
    <scope>NUCLEOTIDE SEQUENCE [LARGE SCALE GENOMIC DNA]</scope>
</reference>
<proteinExistence type="predicted"/>
<dbReference type="Proteomes" id="UP001652625">
    <property type="component" value="Chromosome 02"/>
</dbReference>
<gene>
    <name evidence="3" type="primary">LOC105843582</name>
</gene>
<keyword evidence="2" id="KW-1185">Reference proteome</keyword>
<name>A0ABM4BD87_HYDVU</name>
<feature type="compositionally biased region" description="Basic and acidic residues" evidence="1">
    <location>
        <begin position="230"/>
        <end position="240"/>
    </location>
</feature>
<protein>
    <submittedName>
        <fullName evidence="3">Uncharacterized protein LOC105843582 isoform X1</fullName>
    </submittedName>
</protein>
<evidence type="ECO:0000256" key="1">
    <source>
        <dbReference type="SAM" id="MobiDB-lite"/>
    </source>
</evidence>
<reference evidence="3" key="2">
    <citation type="submission" date="2025-08" db="UniProtKB">
        <authorList>
            <consortium name="RefSeq"/>
        </authorList>
    </citation>
    <scope>IDENTIFICATION</scope>
</reference>
<feature type="compositionally biased region" description="Acidic residues" evidence="1">
    <location>
        <begin position="255"/>
        <end position="264"/>
    </location>
</feature>
<evidence type="ECO:0000313" key="3">
    <source>
        <dbReference type="RefSeq" id="XP_065646917.1"/>
    </source>
</evidence>